<dbReference type="Gene3D" id="3.50.50.60">
    <property type="entry name" value="FAD/NAD(P)-binding domain"/>
    <property type="match status" value="2"/>
</dbReference>
<dbReference type="PRINTS" id="PR00411">
    <property type="entry name" value="PNDRDTASEI"/>
</dbReference>
<dbReference type="RefSeq" id="WP_163773260.1">
    <property type="nucleotide sequence ID" value="NZ_JAAGXA010000011.1"/>
</dbReference>
<accession>A0A6P0HN51</accession>
<name>A0A6P0HN51_9ACTN</name>
<dbReference type="PANTHER" id="PTHR43557">
    <property type="entry name" value="APOPTOSIS-INDUCING FACTOR 1"/>
    <property type="match status" value="1"/>
</dbReference>
<evidence type="ECO:0000256" key="3">
    <source>
        <dbReference type="ARBA" id="ARBA00022827"/>
    </source>
</evidence>
<evidence type="ECO:0000256" key="4">
    <source>
        <dbReference type="ARBA" id="ARBA00023002"/>
    </source>
</evidence>
<dbReference type="Proteomes" id="UP000468687">
    <property type="component" value="Unassembled WGS sequence"/>
</dbReference>
<keyword evidence="8" id="KW-1185">Reference proteome</keyword>
<dbReference type="EMBL" id="JAAGXA010000011">
    <property type="protein sequence ID" value="NEN79720.1"/>
    <property type="molecule type" value="Genomic_DNA"/>
</dbReference>
<dbReference type="Pfam" id="PF14759">
    <property type="entry name" value="Reductase_C"/>
    <property type="match status" value="1"/>
</dbReference>
<evidence type="ECO:0000313" key="8">
    <source>
        <dbReference type="Proteomes" id="UP000468687"/>
    </source>
</evidence>
<organism evidence="7 8">
    <name type="scientific">Nocardioides zeae</name>
    <dbReference type="NCBI Taxonomy" id="1457234"/>
    <lineage>
        <taxon>Bacteria</taxon>
        <taxon>Bacillati</taxon>
        <taxon>Actinomycetota</taxon>
        <taxon>Actinomycetes</taxon>
        <taxon>Propionibacteriales</taxon>
        <taxon>Nocardioidaceae</taxon>
        <taxon>Nocardioides</taxon>
    </lineage>
</organism>
<dbReference type="GO" id="GO:0005737">
    <property type="term" value="C:cytoplasm"/>
    <property type="evidence" value="ECO:0007669"/>
    <property type="project" value="TreeGrafter"/>
</dbReference>
<evidence type="ECO:0000259" key="5">
    <source>
        <dbReference type="Pfam" id="PF07992"/>
    </source>
</evidence>
<dbReference type="InterPro" id="IPR023753">
    <property type="entry name" value="FAD/NAD-binding_dom"/>
</dbReference>
<proteinExistence type="predicted"/>
<keyword evidence="3" id="KW-0274">FAD</keyword>
<dbReference type="SUPFAM" id="SSF51905">
    <property type="entry name" value="FAD/NAD(P)-binding domain"/>
    <property type="match status" value="1"/>
</dbReference>
<keyword evidence="4" id="KW-0560">Oxidoreductase</keyword>
<dbReference type="Pfam" id="PF07992">
    <property type="entry name" value="Pyr_redox_2"/>
    <property type="match status" value="1"/>
</dbReference>
<dbReference type="PANTHER" id="PTHR43557:SF2">
    <property type="entry name" value="RIESKE DOMAIN-CONTAINING PROTEIN-RELATED"/>
    <property type="match status" value="1"/>
</dbReference>
<comment type="caution">
    <text evidence="7">The sequence shown here is derived from an EMBL/GenBank/DDBJ whole genome shotgun (WGS) entry which is preliminary data.</text>
</comment>
<keyword evidence="2" id="KW-0285">Flavoprotein</keyword>
<sequence>MTTLIVGASVAGIRTAQALRMVGHRDAITLIGEELHQPYDKPPLSKECLAEPGEPVPLLSNDDLVALDVELRLGVRATSLDAERRVVRTSTGESFDYDRLVIATGVTPRSLPGAQHLAGVHTVRTYDDAAAVRASLAAGRRVVVVGGGFIGAEVASAARAQGLPVDLVEPQDVPMTHLFGVEVATEISRLHELNGTVVHAGVGVAGLEGDGGVTGVRLTDGRRLDADLVVVGIGAAPATDWLLGSGLPVDDGVLCDEQLRVIGFPDVYAAGDVARWPMPFGERPVRVEHWTNANEHAALVAATITGGAPPRPQPPYVWSDQYGRRIQIVGTPRAGRAARLVGSVTEAAFVAIFADDDGRTVGALVLDDARTLMRCRKAVAARTPVCELQLGVPAAVRA</sequence>
<dbReference type="Gene3D" id="3.30.390.30">
    <property type="match status" value="1"/>
</dbReference>
<evidence type="ECO:0000256" key="1">
    <source>
        <dbReference type="ARBA" id="ARBA00001974"/>
    </source>
</evidence>
<evidence type="ECO:0000259" key="6">
    <source>
        <dbReference type="Pfam" id="PF14759"/>
    </source>
</evidence>
<comment type="cofactor">
    <cofactor evidence="1">
        <name>FAD</name>
        <dbReference type="ChEBI" id="CHEBI:57692"/>
    </cofactor>
</comment>
<protein>
    <submittedName>
        <fullName evidence="7">FAD-dependent oxidoreductase</fullName>
    </submittedName>
</protein>
<dbReference type="InterPro" id="IPR036188">
    <property type="entry name" value="FAD/NAD-bd_sf"/>
</dbReference>
<dbReference type="GO" id="GO:0016651">
    <property type="term" value="F:oxidoreductase activity, acting on NAD(P)H"/>
    <property type="evidence" value="ECO:0007669"/>
    <property type="project" value="TreeGrafter"/>
</dbReference>
<dbReference type="AlphaFoldDB" id="A0A6P0HN51"/>
<reference evidence="7 8" key="1">
    <citation type="journal article" date="2014" name="Int. J. Syst. Evol. Microbiol.">
        <title>Nocardioides zeae sp. nov., isolated from the stem of Zea mays.</title>
        <authorList>
            <person name="Glaeser S.P."/>
            <person name="McInroy J.A."/>
            <person name="Busse H.J."/>
            <person name="Kampfer P."/>
        </authorList>
    </citation>
    <scope>NUCLEOTIDE SEQUENCE [LARGE SCALE GENOMIC DNA]</scope>
    <source>
        <strain evidence="7 8">JCM 30728</strain>
    </source>
</reference>
<feature type="domain" description="FAD/NAD(P)-binding" evidence="5">
    <location>
        <begin position="3"/>
        <end position="297"/>
    </location>
</feature>
<dbReference type="InterPro" id="IPR016156">
    <property type="entry name" value="FAD/NAD-linked_Rdtase_dimer_sf"/>
</dbReference>
<evidence type="ECO:0000256" key="2">
    <source>
        <dbReference type="ARBA" id="ARBA00022630"/>
    </source>
</evidence>
<evidence type="ECO:0000313" key="7">
    <source>
        <dbReference type="EMBL" id="NEN79720.1"/>
    </source>
</evidence>
<dbReference type="InterPro" id="IPR028202">
    <property type="entry name" value="Reductase_C"/>
</dbReference>
<gene>
    <name evidence="7" type="ORF">G3T38_15710</name>
</gene>
<dbReference type="InterPro" id="IPR050446">
    <property type="entry name" value="FAD-oxidoreductase/Apoptosis"/>
</dbReference>
<feature type="domain" description="Reductase C-terminal" evidence="6">
    <location>
        <begin position="316"/>
        <end position="390"/>
    </location>
</feature>
<dbReference type="PRINTS" id="PR00368">
    <property type="entry name" value="FADPNR"/>
</dbReference>
<dbReference type="SUPFAM" id="SSF55424">
    <property type="entry name" value="FAD/NAD-linked reductases, dimerisation (C-terminal) domain"/>
    <property type="match status" value="1"/>
</dbReference>